<evidence type="ECO:0000313" key="1">
    <source>
        <dbReference type="EMBL" id="KAH3723456.1"/>
    </source>
</evidence>
<dbReference type="Proteomes" id="UP000828390">
    <property type="component" value="Unassembled WGS sequence"/>
</dbReference>
<dbReference type="EMBL" id="JAIWYP010000012">
    <property type="protein sequence ID" value="KAH3723456.1"/>
    <property type="molecule type" value="Genomic_DNA"/>
</dbReference>
<reference evidence="1" key="2">
    <citation type="submission" date="2020-11" db="EMBL/GenBank/DDBJ databases">
        <authorList>
            <person name="McCartney M.A."/>
            <person name="Auch B."/>
            <person name="Kono T."/>
            <person name="Mallez S."/>
            <person name="Becker A."/>
            <person name="Gohl D.M."/>
            <person name="Silverstein K.A.T."/>
            <person name="Koren S."/>
            <person name="Bechman K.B."/>
            <person name="Herman A."/>
            <person name="Abrahante J.E."/>
            <person name="Garbe J."/>
        </authorList>
    </citation>
    <scope>NUCLEOTIDE SEQUENCE</scope>
    <source>
        <strain evidence="1">Duluth1</strain>
        <tissue evidence="1">Whole animal</tissue>
    </source>
</reference>
<accession>A0A9D4CFS7</accession>
<name>A0A9D4CFS7_DREPO</name>
<organism evidence="1 2">
    <name type="scientific">Dreissena polymorpha</name>
    <name type="common">Zebra mussel</name>
    <name type="synonym">Mytilus polymorpha</name>
    <dbReference type="NCBI Taxonomy" id="45954"/>
    <lineage>
        <taxon>Eukaryota</taxon>
        <taxon>Metazoa</taxon>
        <taxon>Spiralia</taxon>
        <taxon>Lophotrochozoa</taxon>
        <taxon>Mollusca</taxon>
        <taxon>Bivalvia</taxon>
        <taxon>Autobranchia</taxon>
        <taxon>Heteroconchia</taxon>
        <taxon>Euheterodonta</taxon>
        <taxon>Imparidentia</taxon>
        <taxon>Neoheterodontei</taxon>
        <taxon>Myida</taxon>
        <taxon>Dreissenoidea</taxon>
        <taxon>Dreissenidae</taxon>
        <taxon>Dreissena</taxon>
    </lineage>
</organism>
<dbReference type="AlphaFoldDB" id="A0A9D4CFS7"/>
<reference evidence="1" key="1">
    <citation type="journal article" date="2019" name="bioRxiv">
        <title>The Genome of the Zebra Mussel, Dreissena polymorpha: A Resource for Invasive Species Research.</title>
        <authorList>
            <person name="McCartney M.A."/>
            <person name="Auch B."/>
            <person name="Kono T."/>
            <person name="Mallez S."/>
            <person name="Zhang Y."/>
            <person name="Obille A."/>
            <person name="Becker A."/>
            <person name="Abrahante J.E."/>
            <person name="Garbe J."/>
            <person name="Badalamenti J.P."/>
            <person name="Herman A."/>
            <person name="Mangelson H."/>
            <person name="Liachko I."/>
            <person name="Sullivan S."/>
            <person name="Sone E.D."/>
            <person name="Koren S."/>
            <person name="Silverstein K.A.T."/>
            <person name="Beckman K.B."/>
            <person name="Gohl D.M."/>
        </authorList>
    </citation>
    <scope>NUCLEOTIDE SEQUENCE</scope>
    <source>
        <strain evidence="1">Duluth1</strain>
        <tissue evidence="1">Whole animal</tissue>
    </source>
</reference>
<sequence>MTRYLYKCILSRASWNARVKVSVEAAKELQFWLDNVRSLNADGKSLSQEKAVDVCVFTDASYVGYGGYGSSNRAEMISGGRISPIDLMYAAPGQEQVNSFVPITEYLDMITLEQVNALTPGSEYVRLDNIKGEHVNMVAPESEHVRKVALTDELGNTVAPGSEHVSKVVLKGGQVNTVIPGSEHSGKVALRGEMVNTMASGSEHIVTGTQVYGSWIEQESVASSTWSELEAANRVIKSNVITLQNKNVILYSDNKNA</sequence>
<gene>
    <name evidence="1" type="ORF">DPMN_049244</name>
</gene>
<protein>
    <submittedName>
        <fullName evidence="1">Uncharacterized protein</fullName>
    </submittedName>
</protein>
<proteinExistence type="predicted"/>
<comment type="caution">
    <text evidence="1">The sequence shown here is derived from an EMBL/GenBank/DDBJ whole genome shotgun (WGS) entry which is preliminary data.</text>
</comment>
<keyword evidence="2" id="KW-1185">Reference proteome</keyword>
<evidence type="ECO:0000313" key="2">
    <source>
        <dbReference type="Proteomes" id="UP000828390"/>
    </source>
</evidence>